<dbReference type="Proteomes" id="UP000320421">
    <property type="component" value="Chromosome"/>
</dbReference>
<name>A0A517PPG4_9PLAN</name>
<accession>A0A517PPG4</accession>
<evidence type="ECO:0000313" key="2">
    <source>
        <dbReference type="EMBL" id="QDT21262.1"/>
    </source>
</evidence>
<feature type="transmembrane region" description="Helical" evidence="1">
    <location>
        <begin position="347"/>
        <end position="366"/>
    </location>
</feature>
<organism evidence="2 3">
    <name type="scientific">Gimesia chilikensis</name>
    <dbReference type="NCBI Taxonomy" id="2605989"/>
    <lineage>
        <taxon>Bacteria</taxon>
        <taxon>Pseudomonadati</taxon>
        <taxon>Planctomycetota</taxon>
        <taxon>Planctomycetia</taxon>
        <taxon>Planctomycetales</taxon>
        <taxon>Planctomycetaceae</taxon>
        <taxon>Gimesia</taxon>
    </lineage>
</organism>
<evidence type="ECO:0000256" key="1">
    <source>
        <dbReference type="SAM" id="Phobius"/>
    </source>
</evidence>
<proteinExistence type="predicted"/>
<keyword evidence="1" id="KW-1133">Transmembrane helix</keyword>
<feature type="transmembrane region" description="Helical" evidence="1">
    <location>
        <begin position="314"/>
        <end position="335"/>
    </location>
</feature>
<reference evidence="2 3" key="1">
    <citation type="submission" date="2019-02" db="EMBL/GenBank/DDBJ databases">
        <title>Deep-cultivation of Planctomycetes and their phenomic and genomic characterization uncovers novel biology.</title>
        <authorList>
            <person name="Wiegand S."/>
            <person name="Jogler M."/>
            <person name="Boedeker C."/>
            <person name="Pinto D."/>
            <person name="Vollmers J."/>
            <person name="Rivas-Marin E."/>
            <person name="Kohn T."/>
            <person name="Peeters S.H."/>
            <person name="Heuer A."/>
            <person name="Rast P."/>
            <person name="Oberbeckmann S."/>
            <person name="Bunk B."/>
            <person name="Jeske O."/>
            <person name="Meyerdierks A."/>
            <person name="Storesund J.E."/>
            <person name="Kallscheuer N."/>
            <person name="Luecker S."/>
            <person name="Lage O.M."/>
            <person name="Pohl T."/>
            <person name="Merkel B.J."/>
            <person name="Hornburger P."/>
            <person name="Mueller R.-W."/>
            <person name="Bruemmer F."/>
            <person name="Labrenz M."/>
            <person name="Spormann A.M."/>
            <person name="Op den Camp H."/>
            <person name="Overmann J."/>
            <person name="Amann R."/>
            <person name="Jetten M.S.M."/>
            <person name="Mascher T."/>
            <person name="Medema M.H."/>
            <person name="Devos D.P."/>
            <person name="Kaster A.-K."/>
            <person name="Ovreas L."/>
            <person name="Rohde M."/>
            <person name="Galperin M.Y."/>
            <person name="Jogler C."/>
        </authorList>
    </citation>
    <scope>NUCLEOTIDE SEQUENCE [LARGE SCALE GENOMIC DNA]</scope>
    <source>
        <strain evidence="2 3">HG66A1</strain>
    </source>
</reference>
<protein>
    <submittedName>
        <fullName evidence="2">Uncharacterized protein</fullName>
    </submittedName>
</protein>
<dbReference type="EMBL" id="CP036266">
    <property type="protein sequence ID" value="QDT21262.1"/>
    <property type="molecule type" value="Genomic_DNA"/>
</dbReference>
<keyword evidence="1" id="KW-0812">Transmembrane</keyword>
<keyword evidence="3" id="KW-1185">Reference proteome</keyword>
<evidence type="ECO:0000313" key="3">
    <source>
        <dbReference type="Proteomes" id="UP000320421"/>
    </source>
</evidence>
<keyword evidence="1" id="KW-0472">Membrane</keyword>
<sequence>MTRMFRTYLNYKIINQLLLLFMLLMLPSAVYAIDVEETIWGFNNQPVRGKFVPLSLRLSNNTPEVFDEAVQLNRQQFNGTKVGAPLYKKVYLPPYSSQWVQFYPYIVDGQDEDWSLNWGPGFVQYRSVKRTGGTVTTTGPLRIIIAGSDGLLQGGASFKKYPEDLFPPFVTATDSLDEVILGHVPRWDVARRVSFMDWLEQGGVLHLLPAPSGESLKFTSTLAPLNAPFDHFRVGAGLVIRHDTKLNQLKATTLDERIQAVRDSEAKSLGIYAAAPLANESQSSGENDDPYQYGDINSGFLYQLSELTRPTHNWAVIYIMTLFYIFLIFPGCYLFQHRKNMMRYRNSLLFLLCTVSVFSIIFWTIGKRGYGEKTTINSLLLAKPLPDNQLDLSCWMNCFVTEGDDYQFTEDGEGAIFSTAQVIERVRGGIFNGNDGRFVSDIPPFSSRRMMYRIKAPYTSPRFSVQDYEIDMENGNVILKQLTLKSETPLPPGLNHRQLILGKYVYDLIPSSGENPSELSLGKSRELLSAWNRHLDSDLLYASRLRTANSDEDIEQVYDGLRTHLILKDLGLLSSEKLQQYQGNSSRLQLFLYGEIPETLKVKTNVQGTQQGRILFAYNLALPEKKNLTNDK</sequence>
<gene>
    <name evidence="2" type="ORF">HG66A1_30610</name>
</gene>
<dbReference type="AlphaFoldDB" id="A0A517PPG4"/>